<dbReference type="RefSeq" id="WP_105483183.1">
    <property type="nucleotide sequence ID" value="NZ_NIGF01000005.1"/>
</dbReference>
<evidence type="ECO:0000313" key="2">
    <source>
        <dbReference type="EMBL" id="PQV64390.1"/>
    </source>
</evidence>
<proteinExistence type="predicted"/>
<feature type="domain" description="Schlafen AlbA-2" evidence="1">
    <location>
        <begin position="19"/>
        <end position="132"/>
    </location>
</feature>
<dbReference type="InterPro" id="IPR007421">
    <property type="entry name" value="Schlafen_AlbA_2_dom"/>
</dbReference>
<dbReference type="InParanoid" id="A0A2S8SUB9"/>
<dbReference type="Pfam" id="PF13749">
    <property type="entry name" value="HATPase_c_4"/>
    <property type="match status" value="1"/>
</dbReference>
<name>A0A2S8SUB9_9BACT</name>
<accession>A0A2S8SUB9</accession>
<protein>
    <submittedName>
        <fullName evidence="2">Putative transcriptional regulator, contains HTH domain</fullName>
    </submittedName>
</protein>
<dbReference type="OrthoDB" id="9805115at2"/>
<gene>
    <name evidence="2" type="ORF">B1R32_10571</name>
</gene>
<dbReference type="PANTHER" id="PTHR30595">
    <property type="entry name" value="GLPR-RELATED TRANSCRIPTIONAL REPRESSOR"/>
    <property type="match status" value="1"/>
</dbReference>
<dbReference type="InterPro" id="IPR038475">
    <property type="entry name" value="RecG_C_sf"/>
</dbReference>
<evidence type="ECO:0000259" key="1">
    <source>
        <dbReference type="Pfam" id="PF04326"/>
    </source>
</evidence>
<dbReference type="Proteomes" id="UP000237684">
    <property type="component" value="Unassembled WGS sequence"/>
</dbReference>
<keyword evidence="3" id="KW-1185">Reference proteome</keyword>
<dbReference type="InterPro" id="IPR038461">
    <property type="entry name" value="Schlafen_AlbA_2_dom_sf"/>
</dbReference>
<dbReference type="PANTHER" id="PTHR30595:SF6">
    <property type="entry name" value="SCHLAFEN ALBA-2 DOMAIN-CONTAINING PROTEIN"/>
    <property type="match status" value="1"/>
</dbReference>
<dbReference type="AlphaFoldDB" id="A0A2S8SUB9"/>
<dbReference type="Gene3D" id="3.30.565.60">
    <property type="match status" value="1"/>
</dbReference>
<organism evidence="2 3">
    <name type="scientific">Abditibacterium utsteinense</name>
    <dbReference type="NCBI Taxonomy" id="1960156"/>
    <lineage>
        <taxon>Bacteria</taxon>
        <taxon>Pseudomonadati</taxon>
        <taxon>Abditibacteriota</taxon>
        <taxon>Abditibacteriia</taxon>
        <taxon>Abditibacteriales</taxon>
        <taxon>Abditibacteriaceae</taxon>
        <taxon>Abditibacterium</taxon>
    </lineage>
</organism>
<comment type="caution">
    <text evidence="2">The sequence shown here is derived from an EMBL/GenBank/DDBJ whole genome shotgun (WGS) entry which is preliminary data.</text>
</comment>
<sequence length="480" mass="54232">MATKTTLAQIESWRSIIRENENIEFKRAGEQFKDGDLMRYCVALSNEGGGNLIMGMEDKPLPRPISGTNAYPNTGALAKKILDTLGFRVDVEEFQHSQGRLLIFHIPARATGVICHYNGARWMRSGESLEPMTDEQIKAIHAEVAPDWSARIVREGCDGAEVARLLSTQTYYQLRERTYPSTRDDVLKTFVKEGFIAKGNKGWGITNMGAMLLAQRLSDFPTLTRKAARVVVYEGTNKTQFRLDTATMDPNPFDAGYAVVFNQLFEFIKAQVPRHQVIEGALRRDIALLPDITIREIVPNALIHQDFNESGTSVVIEIYVNRVEIVNPGRPVIPVERFITENKSRNEALAKAMRLMRICEEQGSGMQKTIFAVEGQRLPAPDFRVGETRTTVVLYGPKTFAQMERSERVRACFQHCCLKWITNERMTNQSLRERFGLPNSQAKITAMYQLISESIALGLIKPVETESSSKRYAAYVPIWD</sequence>
<reference evidence="2 3" key="1">
    <citation type="journal article" date="2018" name="Syst. Appl. Microbiol.">
        <title>Abditibacterium utsteinense sp. nov., the first cultivated member of candidate phylum FBP, isolated from ice-free Antarctic soil samples.</title>
        <authorList>
            <person name="Tahon G."/>
            <person name="Tytgat B."/>
            <person name="Lebbe L."/>
            <person name="Carlier A."/>
            <person name="Willems A."/>
        </authorList>
    </citation>
    <scope>NUCLEOTIDE SEQUENCE [LARGE SCALE GENOMIC DNA]</scope>
    <source>
        <strain evidence="2 3">LMG 29911</strain>
    </source>
</reference>
<dbReference type="EMBL" id="NIGF01000005">
    <property type="protein sequence ID" value="PQV64390.1"/>
    <property type="molecule type" value="Genomic_DNA"/>
</dbReference>
<dbReference type="Gene3D" id="3.30.950.30">
    <property type="entry name" value="Schlafen, AAA domain"/>
    <property type="match status" value="1"/>
</dbReference>
<evidence type="ECO:0000313" key="3">
    <source>
        <dbReference type="Proteomes" id="UP000237684"/>
    </source>
</evidence>
<dbReference type="Pfam" id="PF04326">
    <property type="entry name" value="SLFN_AlbA_2"/>
    <property type="match status" value="1"/>
</dbReference>